<keyword evidence="5" id="KW-1185">Reference proteome</keyword>
<dbReference type="GO" id="GO:0005829">
    <property type="term" value="C:cytosol"/>
    <property type="evidence" value="ECO:0007669"/>
    <property type="project" value="TreeGrafter"/>
</dbReference>
<comment type="similarity">
    <text evidence="1">To bacterial alkanal monooxygenase alpha and beta chains.</text>
</comment>
<proteinExistence type="predicted"/>
<dbReference type="GO" id="GO:0016705">
    <property type="term" value="F:oxidoreductase activity, acting on paired donors, with incorporation or reduction of molecular oxygen"/>
    <property type="evidence" value="ECO:0007669"/>
    <property type="project" value="InterPro"/>
</dbReference>
<dbReference type="SUPFAM" id="SSF51679">
    <property type="entry name" value="Bacterial luciferase-like"/>
    <property type="match status" value="1"/>
</dbReference>
<protein>
    <submittedName>
        <fullName evidence="4">LLM class flavin-dependent oxidoreductase</fullName>
    </submittedName>
</protein>
<evidence type="ECO:0000259" key="3">
    <source>
        <dbReference type="Pfam" id="PF00296"/>
    </source>
</evidence>
<evidence type="ECO:0000256" key="1">
    <source>
        <dbReference type="ARBA" id="ARBA00007789"/>
    </source>
</evidence>
<dbReference type="RefSeq" id="WP_119423311.1">
    <property type="nucleotide sequence ID" value="NZ_QQXK01000002.1"/>
</dbReference>
<evidence type="ECO:0000313" key="4">
    <source>
        <dbReference type="EMBL" id="RII43552.1"/>
    </source>
</evidence>
<feature type="domain" description="Luciferase-like" evidence="3">
    <location>
        <begin position="8"/>
        <end position="302"/>
    </location>
</feature>
<dbReference type="InterPro" id="IPR036661">
    <property type="entry name" value="Luciferase-like_sf"/>
</dbReference>
<name>A0A399JH95_9MICC</name>
<gene>
    <name evidence="4" type="ORF">DWB68_01165</name>
</gene>
<reference evidence="4 5" key="1">
    <citation type="submission" date="2018-07" db="EMBL/GenBank/DDBJ databases">
        <title>Arthrobacter sp. nov., isolated from raw cow's milk with high bacterial count.</title>
        <authorList>
            <person name="Hahne J."/>
            <person name="Isele D."/>
            <person name="Lipski A."/>
        </authorList>
    </citation>
    <scope>NUCLEOTIDE SEQUENCE [LARGE SCALE GENOMIC DNA]</scope>
    <source>
        <strain evidence="4 5">JZ R-35</strain>
    </source>
</reference>
<accession>A0A399JH95</accession>
<sequence length="336" mass="35799">MSTSPELSVLDLAPTRPGQPAGQPFADAVELARAAEAADYRGLWYAEHHNMPVIASSATAVLMAHVAAHTETIRVGAGGVMLSNHAPLIIAEQFGMLEAMHPGRIDLGLGRAPGTDQATVRALRRSPDAAEHFPSDVAELLGYLDDEGRIPGVHAYPGRGSRVPVTILGSSLFGATLAARMGLPFAFASHFAPDALEQALDVYTREFRPSARLEAPRPIVAVGVVAAEDPAEAVRRFEAVGRARVRDMLGRGRDTPFTEDEVDLILDTPQGRGILSSIRFSAVGTPERVAAELGRMAASTGAAELITVHHALDQATRLESLRLTAEAWRHREQPAA</sequence>
<feature type="region of interest" description="Disordered" evidence="2">
    <location>
        <begin position="1"/>
        <end position="22"/>
    </location>
</feature>
<dbReference type="Gene3D" id="3.20.20.30">
    <property type="entry name" value="Luciferase-like domain"/>
    <property type="match status" value="1"/>
</dbReference>
<dbReference type="CDD" id="cd00347">
    <property type="entry name" value="Flavin_utilizing_monoxygenases"/>
    <property type="match status" value="1"/>
</dbReference>
<dbReference type="PANTHER" id="PTHR30137">
    <property type="entry name" value="LUCIFERASE-LIKE MONOOXYGENASE"/>
    <property type="match status" value="1"/>
</dbReference>
<dbReference type="AlphaFoldDB" id="A0A399JH95"/>
<evidence type="ECO:0000256" key="2">
    <source>
        <dbReference type="SAM" id="MobiDB-lite"/>
    </source>
</evidence>
<dbReference type="InterPro" id="IPR050766">
    <property type="entry name" value="Bact_Lucif_Oxidored"/>
</dbReference>
<organism evidence="4 5">
    <name type="scientific">Galactobacter valiniphilus</name>
    <dbReference type="NCBI Taxonomy" id="2676122"/>
    <lineage>
        <taxon>Bacteria</taxon>
        <taxon>Bacillati</taxon>
        <taxon>Actinomycetota</taxon>
        <taxon>Actinomycetes</taxon>
        <taxon>Micrococcales</taxon>
        <taxon>Micrococcaceae</taxon>
        <taxon>Galactobacter</taxon>
    </lineage>
</organism>
<dbReference type="Pfam" id="PF00296">
    <property type="entry name" value="Bac_luciferase"/>
    <property type="match status" value="1"/>
</dbReference>
<dbReference type="InterPro" id="IPR011251">
    <property type="entry name" value="Luciferase-like_dom"/>
</dbReference>
<dbReference type="NCBIfam" id="TIGR03558">
    <property type="entry name" value="oxido_grp_1"/>
    <property type="match status" value="1"/>
</dbReference>
<dbReference type="InterPro" id="IPR019949">
    <property type="entry name" value="CmoO-like"/>
</dbReference>
<dbReference type="Proteomes" id="UP000265419">
    <property type="component" value="Unassembled WGS sequence"/>
</dbReference>
<dbReference type="PANTHER" id="PTHR30137:SF6">
    <property type="entry name" value="LUCIFERASE-LIKE MONOOXYGENASE"/>
    <property type="match status" value="1"/>
</dbReference>
<evidence type="ECO:0000313" key="5">
    <source>
        <dbReference type="Proteomes" id="UP000265419"/>
    </source>
</evidence>
<dbReference type="EMBL" id="QQXK01000002">
    <property type="protein sequence ID" value="RII43552.1"/>
    <property type="molecule type" value="Genomic_DNA"/>
</dbReference>
<comment type="caution">
    <text evidence="4">The sequence shown here is derived from an EMBL/GenBank/DDBJ whole genome shotgun (WGS) entry which is preliminary data.</text>
</comment>